<dbReference type="Proteomes" id="UP001500547">
    <property type="component" value="Unassembled WGS sequence"/>
</dbReference>
<dbReference type="EMBL" id="BAABLD010000001">
    <property type="protein sequence ID" value="GAA5157731.1"/>
    <property type="molecule type" value="Genomic_DNA"/>
</dbReference>
<evidence type="ECO:0000313" key="2">
    <source>
        <dbReference type="Proteomes" id="UP001500547"/>
    </source>
</evidence>
<name>A0ABP9QBW1_9RHOO</name>
<sequence>MPTVLSIFWAAGLGMASHFLAVPCVKAEGDHAGSFHIERRWLFRRGSQTLQRQDIASAELVETKDSEGAPYFSVRAAVTAGWSVEIAEGSDKAQCEQVLKDFEAALD</sequence>
<accession>A0ABP9QBW1</accession>
<evidence type="ECO:0000313" key="1">
    <source>
        <dbReference type="EMBL" id="GAA5157731.1"/>
    </source>
</evidence>
<organism evidence="1 2">
    <name type="scientific">Viridibacterium curvum</name>
    <dbReference type="NCBI Taxonomy" id="1101404"/>
    <lineage>
        <taxon>Bacteria</taxon>
        <taxon>Pseudomonadati</taxon>
        <taxon>Pseudomonadota</taxon>
        <taxon>Betaproteobacteria</taxon>
        <taxon>Rhodocyclales</taxon>
        <taxon>Rhodocyclaceae</taxon>
        <taxon>Viridibacterium</taxon>
    </lineage>
</organism>
<gene>
    <name evidence="1" type="ORF">GCM10025770_01370</name>
</gene>
<evidence type="ECO:0008006" key="3">
    <source>
        <dbReference type="Google" id="ProtNLM"/>
    </source>
</evidence>
<comment type="caution">
    <text evidence="1">The sequence shown here is derived from an EMBL/GenBank/DDBJ whole genome shotgun (WGS) entry which is preliminary data.</text>
</comment>
<reference evidence="2" key="1">
    <citation type="journal article" date="2019" name="Int. J. Syst. Evol. Microbiol.">
        <title>The Global Catalogue of Microorganisms (GCM) 10K type strain sequencing project: providing services to taxonomists for standard genome sequencing and annotation.</title>
        <authorList>
            <consortium name="The Broad Institute Genomics Platform"/>
            <consortium name="The Broad Institute Genome Sequencing Center for Infectious Disease"/>
            <person name="Wu L."/>
            <person name="Ma J."/>
        </authorList>
    </citation>
    <scope>NUCLEOTIDE SEQUENCE [LARGE SCALE GENOMIC DNA]</scope>
    <source>
        <strain evidence="2">JCM 18715</strain>
    </source>
</reference>
<protein>
    <recommendedName>
        <fullName evidence="3">DUF1508 domain-containing protein</fullName>
    </recommendedName>
</protein>
<proteinExistence type="predicted"/>
<keyword evidence="2" id="KW-1185">Reference proteome</keyword>